<dbReference type="Gene3D" id="3.30.420.10">
    <property type="entry name" value="Ribonuclease H-like superfamily/Ribonuclease H"/>
    <property type="match status" value="1"/>
</dbReference>
<dbReference type="InParanoid" id="A0A061F9P3"/>
<dbReference type="InterPro" id="IPR025724">
    <property type="entry name" value="GAG-pre-integrase_dom"/>
</dbReference>
<dbReference type="Pfam" id="PF13961">
    <property type="entry name" value="DUF4219"/>
    <property type="match status" value="1"/>
</dbReference>
<name>A0A061F9P3_THECC</name>
<protein>
    <recommendedName>
        <fullName evidence="6">Cysteine-rich RLK (RECEPTOR-like protein kinase) 8</fullName>
    </recommendedName>
</protein>
<dbReference type="PANTHER" id="PTHR11439">
    <property type="entry name" value="GAG-POL-RELATED RETROTRANSPOSON"/>
    <property type="match status" value="1"/>
</dbReference>
<dbReference type="CDD" id="cd09272">
    <property type="entry name" value="RNase_HI_RT_Ty1"/>
    <property type="match status" value="1"/>
</dbReference>
<feature type="domain" description="GAG-pre-integrase" evidence="3">
    <location>
        <begin position="110"/>
        <end position="156"/>
    </location>
</feature>
<gene>
    <name evidence="4" type="ORF">TCM_032234</name>
</gene>
<reference evidence="4 5" key="1">
    <citation type="journal article" date="2013" name="Genome Biol.">
        <title>The genome sequence of the most widely cultivated cacao type and its use to identify candidate genes regulating pod color.</title>
        <authorList>
            <person name="Motamayor J.C."/>
            <person name="Mockaitis K."/>
            <person name="Schmutz J."/>
            <person name="Haiminen N."/>
            <person name="Iii D.L."/>
            <person name="Cornejo O."/>
            <person name="Findley S.D."/>
            <person name="Zheng P."/>
            <person name="Utro F."/>
            <person name="Royaert S."/>
            <person name="Saski C."/>
            <person name="Jenkins J."/>
            <person name="Podicheti R."/>
            <person name="Zhao M."/>
            <person name="Scheffler B.E."/>
            <person name="Stack J.C."/>
            <person name="Feltus F.A."/>
            <person name="Mustiga G.M."/>
            <person name="Amores F."/>
            <person name="Phillips W."/>
            <person name="Marelli J.P."/>
            <person name="May G.D."/>
            <person name="Shapiro H."/>
            <person name="Ma J."/>
            <person name="Bustamante C.D."/>
            <person name="Schnell R.J."/>
            <person name="Main D."/>
            <person name="Gilbert D."/>
            <person name="Parida L."/>
            <person name="Kuhn D.N."/>
        </authorList>
    </citation>
    <scope>NUCLEOTIDE SEQUENCE [LARGE SCALE GENOMIC DNA]</scope>
    <source>
        <strain evidence="5">cv. Matina 1-6</strain>
    </source>
</reference>
<feature type="domain" description="DUF4219" evidence="2">
    <location>
        <begin position="14"/>
        <end position="40"/>
    </location>
</feature>
<dbReference type="STRING" id="3641.A0A061F9P3"/>
<dbReference type="Pfam" id="PF07727">
    <property type="entry name" value="RVT_2"/>
    <property type="match status" value="1"/>
</dbReference>
<dbReference type="eggNOG" id="KOG0017">
    <property type="taxonomic scope" value="Eukaryota"/>
</dbReference>
<dbReference type="Proteomes" id="UP000026915">
    <property type="component" value="Chromosome 7"/>
</dbReference>
<evidence type="ECO:0000313" key="4">
    <source>
        <dbReference type="EMBL" id="EOY13613.1"/>
    </source>
</evidence>
<dbReference type="EMBL" id="CM001885">
    <property type="protein sequence ID" value="EOY13613.1"/>
    <property type="molecule type" value="Genomic_DNA"/>
</dbReference>
<keyword evidence="5" id="KW-1185">Reference proteome</keyword>
<dbReference type="AlphaFoldDB" id="A0A061F9P3"/>
<dbReference type="Gramene" id="EOY13613">
    <property type="protein sequence ID" value="EOY13613"/>
    <property type="gene ID" value="TCM_032234"/>
</dbReference>
<dbReference type="SUPFAM" id="SSF53098">
    <property type="entry name" value="Ribonuclease H-like"/>
    <property type="match status" value="1"/>
</dbReference>
<accession>A0A061F9P3</accession>
<evidence type="ECO:0000313" key="5">
    <source>
        <dbReference type="Proteomes" id="UP000026915"/>
    </source>
</evidence>
<dbReference type="InterPro" id="IPR012337">
    <property type="entry name" value="RNaseH-like_sf"/>
</dbReference>
<evidence type="ECO:0008006" key="6">
    <source>
        <dbReference type="Google" id="ProtNLM"/>
    </source>
</evidence>
<dbReference type="Pfam" id="PF13976">
    <property type="entry name" value="gag_pre-integrs"/>
    <property type="match status" value="1"/>
</dbReference>
<evidence type="ECO:0000259" key="3">
    <source>
        <dbReference type="Pfam" id="PF13976"/>
    </source>
</evidence>
<dbReference type="HOGENOM" id="CLU_503831_0_0_1"/>
<dbReference type="GO" id="GO:0003676">
    <property type="term" value="F:nucleic acid binding"/>
    <property type="evidence" value="ECO:0007669"/>
    <property type="project" value="InterPro"/>
</dbReference>
<evidence type="ECO:0000259" key="1">
    <source>
        <dbReference type="Pfam" id="PF07727"/>
    </source>
</evidence>
<evidence type="ECO:0000259" key="2">
    <source>
        <dbReference type="Pfam" id="PF13961"/>
    </source>
</evidence>
<organism evidence="4 5">
    <name type="scientific">Theobroma cacao</name>
    <name type="common">Cacao</name>
    <name type="synonym">Cocoa</name>
    <dbReference type="NCBI Taxonomy" id="3641"/>
    <lineage>
        <taxon>Eukaryota</taxon>
        <taxon>Viridiplantae</taxon>
        <taxon>Streptophyta</taxon>
        <taxon>Embryophyta</taxon>
        <taxon>Tracheophyta</taxon>
        <taxon>Spermatophyta</taxon>
        <taxon>Magnoliopsida</taxon>
        <taxon>eudicotyledons</taxon>
        <taxon>Gunneridae</taxon>
        <taxon>Pentapetalae</taxon>
        <taxon>rosids</taxon>
        <taxon>malvids</taxon>
        <taxon>Malvales</taxon>
        <taxon>Malvaceae</taxon>
        <taxon>Byttnerioideae</taxon>
        <taxon>Theobroma</taxon>
    </lineage>
</organism>
<dbReference type="InterPro" id="IPR013103">
    <property type="entry name" value="RVT_2"/>
</dbReference>
<dbReference type="PANTHER" id="PTHR11439:SF503">
    <property type="entry name" value="CYSTEINE-RICH RLK (RECEPTOR-LIKE PROTEIN KINASE) 8"/>
    <property type="match status" value="1"/>
</dbReference>
<dbReference type="InterPro" id="IPR025314">
    <property type="entry name" value="DUF4219"/>
</dbReference>
<dbReference type="InterPro" id="IPR036397">
    <property type="entry name" value="RNaseH_sf"/>
</dbReference>
<sequence length="541" mass="62591">MATVGFSAASPLMFTGVNYPFWVVKMKSYLKAFDLWDVVELESIFGKIMLLEDPKQVWDSIREEYQGNDRTKVMQIMNLFQQFELKMLGQEVTDQRMVNKILMKNNYYPVNLKDAMNMALYSEKDEAELWHRRLGHVNYGFLSLMASDQLVNGLPGIVKPERYCWVYFLKQKFDAVKTFTKFKALVENFSSLTIKTLRSENGTEFTATEFEKFLIEHDVQHHLIVTYNPQQMVFETVTDTRKDSFLADDEVDSDDIEDERLAVEALGWIFRTKLNLDGLVNKYRERLVVKGYAQVYGKDYMETFASVARHDTIRMLTALSAKEGWSIYHVDVKSAFLNGYLLEDIFIEQPKGYVEEGFEGKVCKLIKTLYGLKPDIMFATSLLSRFMWNPSTLHLKAAKRIFRYIKGTVGYGLKFLKEESGDLKGFSDSDWAGSLDDSKTTTAIANHALWLRKVLQDLGFKQENGTVLFVDNMSAITIAKNPVQHGRTKHIRFKYHALRDAVKENEINLQYCLIGEQDADIFTKSLNRERFEYLRSCLGVC</sequence>
<proteinExistence type="predicted"/>
<feature type="domain" description="Reverse transcriptase Ty1/copia-type" evidence="1">
    <location>
        <begin position="266"/>
        <end position="378"/>
    </location>
</feature>